<feature type="compositionally biased region" description="Basic and acidic residues" evidence="9">
    <location>
        <begin position="8"/>
        <end position="21"/>
    </location>
</feature>
<evidence type="ECO:0000256" key="2">
    <source>
        <dbReference type="ARBA" id="ARBA00004604"/>
    </source>
</evidence>
<comment type="function">
    <text evidence="1 8">Involved in nucleolar integrity and required for processing of the pre-rRNA for the 60S ribosome subunit.</text>
</comment>
<evidence type="ECO:0000256" key="4">
    <source>
        <dbReference type="ARBA" id="ARBA00022517"/>
    </source>
</evidence>
<evidence type="ECO:0000256" key="5">
    <source>
        <dbReference type="ARBA" id="ARBA00022552"/>
    </source>
</evidence>
<keyword evidence="7 8" id="KW-0539">Nucleus</keyword>
<gene>
    <name evidence="10" type="ORF">RHTO0S_24e01618g</name>
</gene>
<evidence type="ECO:0000256" key="7">
    <source>
        <dbReference type="ARBA" id="ARBA00023242"/>
    </source>
</evidence>
<dbReference type="GO" id="GO:0005730">
    <property type="term" value="C:nucleolus"/>
    <property type="evidence" value="ECO:0007669"/>
    <property type="project" value="UniProtKB-SubCell"/>
</dbReference>
<comment type="similarity">
    <text evidence="3 8">Belongs to the CGR1 family.</text>
</comment>
<keyword evidence="4 8" id="KW-0690">Ribosome biogenesis</keyword>
<feature type="region of interest" description="Disordered" evidence="9">
    <location>
        <begin position="1"/>
        <end position="143"/>
    </location>
</feature>
<feature type="compositionally biased region" description="Basic residues" evidence="9">
    <location>
        <begin position="124"/>
        <end position="143"/>
    </location>
</feature>
<feature type="compositionally biased region" description="Basic and acidic residues" evidence="9">
    <location>
        <begin position="66"/>
        <end position="117"/>
    </location>
</feature>
<name>A0A061BIP1_RHOTO</name>
<keyword evidence="5 8" id="KW-0698">rRNA processing</keyword>
<protein>
    <recommendedName>
        <fullName evidence="8">rRNA-processing protein</fullName>
    </recommendedName>
</protein>
<dbReference type="AlphaFoldDB" id="A0A061BIP1"/>
<accession>A0A061BIP1</accession>
<reference evidence="10" key="1">
    <citation type="journal article" date="2014" name="Genome Announc.">
        <title>Draft genome sequence of Rhodosporidium toruloides CECT1137, an oleaginous yeast of biotechnological interest.</title>
        <authorList>
            <person name="Morin N."/>
            <person name="Calcas X."/>
            <person name="Devillers H."/>
            <person name="Durrens P."/>
            <person name="Sherman D.J."/>
            <person name="Nicaud J.-M."/>
            <person name="Neuveglise C."/>
        </authorList>
    </citation>
    <scope>NUCLEOTIDE SEQUENCE</scope>
    <source>
        <strain evidence="10">CECT1137</strain>
    </source>
</reference>
<proteinExistence type="inferred from homology"/>
<comment type="subcellular location">
    <subcellularLocation>
        <location evidence="2 8">Nucleus</location>
        <location evidence="2 8">Nucleolus</location>
    </subcellularLocation>
</comment>
<evidence type="ECO:0000256" key="3">
    <source>
        <dbReference type="ARBA" id="ARBA00007869"/>
    </source>
</evidence>
<organism evidence="10">
    <name type="scientific">Rhodotorula toruloides</name>
    <name type="common">Yeast</name>
    <name type="synonym">Rhodosporidium toruloides</name>
    <dbReference type="NCBI Taxonomy" id="5286"/>
    <lineage>
        <taxon>Eukaryota</taxon>
        <taxon>Fungi</taxon>
        <taxon>Dikarya</taxon>
        <taxon>Basidiomycota</taxon>
        <taxon>Pucciniomycotina</taxon>
        <taxon>Microbotryomycetes</taxon>
        <taxon>Sporidiobolales</taxon>
        <taxon>Sporidiobolaceae</taxon>
        <taxon>Rhodotorula</taxon>
    </lineage>
</organism>
<dbReference type="OrthoDB" id="277961at2759"/>
<keyword evidence="6" id="KW-0175">Coiled coil</keyword>
<evidence type="ECO:0000256" key="9">
    <source>
        <dbReference type="SAM" id="MobiDB-lite"/>
    </source>
</evidence>
<dbReference type="InterPro" id="IPR005579">
    <property type="entry name" value="Cgr1-like"/>
</dbReference>
<sequence length="143" mass="16874">MVPIPVWERPEVKTYDPEAKTDGPLPTELPETAQSSTNVSGRWWKTEHKATTRVQSGKKAPQQLDKAWKQREERRKRDEAIKKLERELKQEKEDEADRKKRINLERREKEAEKKRLAEMAARMSAKKLQRMKKRLGRSKKVSG</sequence>
<evidence type="ECO:0000256" key="6">
    <source>
        <dbReference type="ARBA" id="ARBA00023054"/>
    </source>
</evidence>
<evidence type="ECO:0000256" key="1">
    <source>
        <dbReference type="ARBA" id="ARBA00004090"/>
    </source>
</evidence>
<dbReference type="EMBL" id="LK052959">
    <property type="protein sequence ID" value="CDR49242.1"/>
    <property type="molecule type" value="Genomic_DNA"/>
</dbReference>
<dbReference type="GO" id="GO:0006364">
    <property type="term" value="P:rRNA processing"/>
    <property type="evidence" value="ECO:0007669"/>
    <property type="project" value="UniProtKB-UniRule"/>
</dbReference>
<evidence type="ECO:0000256" key="8">
    <source>
        <dbReference type="RuleBase" id="RU363084"/>
    </source>
</evidence>
<evidence type="ECO:0000313" key="10">
    <source>
        <dbReference type="EMBL" id="CDR49242.1"/>
    </source>
</evidence>
<dbReference type="Pfam" id="PF03879">
    <property type="entry name" value="Cgr1"/>
    <property type="match status" value="1"/>
</dbReference>